<organism evidence="5 6">
    <name type="scientific">Digitaria exilis</name>
    <dbReference type="NCBI Taxonomy" id="1010633"/>
    <lineage>
        <taxon>Eukaryota</taxon>
        <taxon>Viridiplantae</taxon>
        <taxon>Streptophyta</taxon>
        <taxon>Embryophyta</taxon>
        <taxon>Tracheophyta</taxon>
        <taxon>Spermatophyta</taxon>
        <taxon>Magnoliopsida</taxon>
        <taxon>Liliopsida</taxon>
        <taxon>Poales</taxon>
        <taxon>Poaceae</taxon>
        <taxon>PACMAD clade</taxon>
        <taxon>Panicoideae</taxon>
        <taxon>Panicodae</taxon>
        <taxon>Paniceae</taxon>
        <taxon>Anthephorinae</taxon>
        <taxon>Digitaria</taxon>
    </lineage>
</organism>
<dbReference type="GO" id="GO:0016747">
    <property type="term" value="F:acyltransferase activity, transferring groups other than amino-acyl groups"/>
    <property type="evidence" value="ECO:0007669"/>
    <property type="project" value="UniProtKB-ARBA"/>
</dbReference>
<evidence type="ECO:0000313" key="5">
    <source>
        <dbReference type="EMBL" id="KAF8661578.1"/>
    </source>
</evidence>
<protein>
    <submittedName>
        <fullName evidence="5">Uncharacterized protein</fullName>
    </submittedName>
</protein>
<evidence type="ECO:0000256" key="1">
    <source>
        <dbReference type="ARBA" id="ARBA00009861"/>
    </source>
</evidence>
<evidence type="ECO:0000256" key="4">
    <source>
        <dbReference type="SAM" id="MobiDB-lite"/>
    </source>
</evidence>
<proteinExistence type="inferred from homology"/>
<dbReference type="Pfam" id="PF02458">
    <property type="entry name" value="Transferase"/>
    <property type="match status" value="1"/>
</dbReference>
<evidence type="ECO:0000313" key="6">
    <source>
        <dbReference type="Proteomes" id="UP000636709"/>
    </source>
</evidence>
<feature type="region of interest" description="Disordered" evidence="4">
    <location>
        <begin position="475"/>
        <end position="497"/>
    </location>
</feature>
<dbReference type="Proteomes" id="UP000636709">
    <property type="component" value="Unassembled WGS sequence"/>
</dbReference>
<dbReference type="PANTHER" id="PTHR31642:SF160">
    <property type="entry name" value="HXXXD-TYPE ACYL-TRANSFERASE FAMILY PROTEIN"/>
    <property type="match status" value="1"/>
</dbReference>
<dbReference type="Gene3D" id="3.30.559.10">
    <property type="entry name" value="Chloramphenicol acetyltransferase-like domain"/>
    <property type="match status" value="2"/>
</dbReference>
<dbReference type="InterPro" id="IPR023213">
    <property type="entry name" value="CAT-like_dom_sf"/>
</dbReference>
<dbReference type="OrthoDB" id="647894at2759"/>
<keyword evidence="6" id="KW-1185">Reference proteome</keyword>
<dbReference type="EMBL" id="JACEFO010002394">
    <property type="protein sequence ID" value="KAF8661578.1"/>
    <property type="molecule type" value="Genomic_DNA"/>
</dbReference>
<comment type="caution">
    <text evidence="5">The sequence shown here is derived from an EMBL/GenBank/DDBJ whole genome shotgun (WGS) entry which is preliminary data.</text>
</comment>
<gene>
    <name evidence="5" type="ORF">HU200_057000</name>
</gene>
<keyword evidence="3" id="KW-0012">Acyltransferase</keyword>
<evidence type="ECO:0000256" key="3">
    <source>
        <dbReference type="ARBA" id="ARBA00023315"/>
    </source>
</evidence>
<comment type="similarity">
    <text evidence="1">Belongs to the plant acyltransferase family.</text>
</comment>
<sequence length="497" mass="53242">MASVNGGRDVQVRVVSRRLVKASDTSIDPHVLHLSNLDLLMQNIRASTFCIYPKPSTGVVGFDFDAVVHAFDSGLPSFLNHFFPFAGRIATNPSSGIPEVHCHNQGAELVVGHAAGVALASLDYGTLGAAVRCVHLPYGDDVALSVHVVSFACGGFTVAWCTHHVLLDGKSLSSLVSAWSQLARSGTLAAGSLPCHDRAAVFRPRSPPTYSASLDDAFTPLDGKFQVNALTANHSFVERLYCIDASGLERLRAAASRDRGATRVQALSAYLWKALAGVVGEADTHCRMGWRVDGRSRIVSGDPERRAVVRSYVGNLTTYVVGEESVQEVMRMPLADVAAMVREAIDAPAYEERFQEVVDWVEEHKNQRYVEKAILGLWSPILSVTALASFRNDTDFGFGHAAMAVPTATATARLCSGYVQVFSGPGDDGTWFVNALVWPQLAAALEADEPRVLRAVTAAECLGLSSASQQQQCVSASSDKNKDGGTAPARCAGIRQR</sequence>
<keyword evidence="2" id="KW-0808">Transferase</keyword>
<dbReference type="PANTHER" id="PTHR31642">
    <property type="entry name" value="TRICHOTHECENE 3-O-ACETYLTRANSFERASE"/>
    <property type="match status" value="1"/>
</dbReference>
<dbReference type="AlphaFoldDB" id="A0A835E1X6"/>
<evidence type="ECO:0000256" key="2">
    <source>
        <dbReference type="ARBA" id="ARBA00022679"/>
    </source>
</evidence>
<name>A0A835E1X6_9POAL</name>
<reference evidence="5" key="1">
    <citation type="submission" date="2020-07" db="EMBL/GenBank/DDBJ databases">
        <title>Genome sequence and genetic diversity analysis of an under-domesticated orphan crop, white fonio (Digitaria exilis).</title>
        <authorList>
            <person name="Bennetzen J.L."/>
            <person name="Chen S."/>
            <person name="Ma X."/>
            <person name="Wang X."/>
            <person name="Yssel A.E.J."/>
            <person name="Chaluvadi S.R."/>
            <person name="Johnson M."/>
            <person name="Gangashetty P."/>
            <person name="Hamidou F."/>
            <person name="Sanogo M.D."/>
            <person name="Zwaenepoel A."/>
            <person name="Wallace J."/>
            <person name="Van De Peer Y."/>
            <person name="Van Deynze A."/>
        </authorList>
    </citation>
    <scope>NUCLEOTIDE SEQUENCE</scope>
    <source>
        <tissue evidence="5">Leaves</tissue>
    </source>
</reference>
<accession>A0A835E1X6</accession>
<dbReference type="InterPro" id="IPR050317">
    <property type="entry name" value="Plant_Fungal_Acyltransferase"/>
</dbReference>